<name>A0A448WVA6_9PLAT</name>
<accession>A0A448WVA6</accession>
<dbReference type="Proteomes" id="UP000784294">
    <property type="component" value="Unassembled WGS sequence"/>
</dbReference>
<dbReference type="AlphaFoldDB" id="A0A448WVA6"/>
<comment type="caution">
    <text evidence="1">The sequence shown here is derived from an EMBL/GenBank/DDBJ whole genome shotgun (WGS) entry which is preliminary data.</text>
</comment>
<protein>
    <recommendedName>
        <fullName evidence="3">Cadherin domain-containing protein</fullName>
    </recommendedName>
</protein>
<dbReference type="CDD" id="cd11304">
    <property type="entry name" value="Cadherin_repeat"/>
    <property type="match status" value="1"/>
</dbReference>
<organism evidence="1 2">
    <name type="scientific">Protopolystoma xenopodis</name>
    <dbReference type="NCBI Taxonomy" id="117903"/>
    <lineage>
        <taxon>Eukaryota</taxon>
        <taxon>Metazoa</taxon>
        <taxon>Spiralia</taxon>
        <taxon>Lophotrochozoa</taxon>
        <taxon>Platyhelminthes</taxon>
        <taxon>Monogenea</taxon>
        <taxon>Polyopisthocotylea</taxon>
        <taxon>Polystomatidea</taxon>
        <taxon>Polystomatidae</taxon>
        <taxon>Protopolystoma</taxon>
    </lineage>
</organism>
<evidence type="ECO:0000313" key="1">
    <source>
        <dbReference type="EMBL" id="VEL21010.1"/>
    </source>
</evidence>
<sequence length="88" mass="9519">MAFNFNSKSISAQSICRKGEWRLHLLATDCGVPPRSASAELTVIVDASPPYQTSIPSSESARNSEQVRDSALIGTSGEKLTNFLYISL</sequence>
<reference evidence="1" key="1">
    <citation type="submission" date="2018-11" db="EMBL/GenBank/DDBJ databases">
        <authorList>
            <consortium name="Pathogen Informatics"/>
        </authorList>
    </citation>
    <scope>NUCLEOTIDE SEQUENCE</scope>
</reference>
<dbReference type="EMBL" id="CAAALY010049067">
    <property type="protein sequence ID" value="VEL21010.1"/>
    <property type="molecule type" value="Genomic_DNA"/>
</dbReference>
<keyword evidence="2" id="KW-1185">Reference proteome</keyword>
<evidence type="ECO:0008006" key="3">
    <source>
        <dbReference type="Google" id="ProtNLM"/>
    </source>
</evidence>
<proteinExistence type="predicted"/>
<gene>
    <name evidence="1" type="ORF">PXEA_LOCUS14450</name>
</gene>
<evidence type="ECO:0000313" key="2">
    <source>
        <dbReference type="Proteomes" id="UP000784294"/>
    </source>
</evidence>